<dbReference type="OrthoDB" id="6110046at2759"/>
<dbReference type="CDD" id="cd00037">
    <property type="entry name" value="CLECT"/>
    <property type="match status" value="1"/>
</dbReference>
<feature type="domain" description="Apple" evidence="1">
    <location>
        <begin position="255"/>
        <end position="297"/>
    </location>
</feature>
<dbReference type="Proteomes" id="UP000507470">
    <property type="component" value="Unassembled WGS sequence"/>
</dbReference>
<accession>A0A6J8AUZ1</accession>
<protein>
    <recommendedName>
        <fullName evidence="1">Apple domain-containing protein</fullName>
    </recommendedName>
</protein>
<dbReference type="InterPro" id="IPR016186">
    <property type="entry name" value="C-type_lectin-like/link_sf"/>
</dbReference>
<proteinExistence type="predicted"/>
<organism evidence="2 3">
    <name type="scientific">Mytilus coruscus</name>
    <name type="common">Sea mussel</name>
    <dbReference type="NCBI Taxonomy" id="42192"/>
    <lineage>
        <taxon>Eukaryota</taxon>
        <taxon>Metazoa</taxon>
        <taxon>Spiralia</taxon>
        <taxon>Lophotrochozoa</taxon>
        <taxon>Mollusca</taxon>
        <taxon>Bivalvia</taxon>
        <taxon>Autobranchia</taxon>
        <taxon>Pteriomorphia</taxon>
        <taxon>Mytilida</taxon>
        <taxon>Mytiloidea</taxon>
        <taxon>Mytilidae</taxon>
        <taxon>Mytilinae</taxon>
        <taxon>Mytilus</taxon>
    </lineage>
</organism>
<reference evidence="2 3" key="1">
    <citation type="submission" date="2020-06" db="EMBL/GenBank/DDBJ databases">
        <authorList>
            <person name="Li R."/>
            <person name="Bekaert M."/>
        </authorList>
    </citation>
    <scope>NUCLEOTIDE SEQUENCE [LARGE SCALE GENOMIC DNA]</scope>
    <source>
        <strain evidence="3">wild</strain>
    </source>
</reference>
<dbReference type="EMBL" id="CACVKT020001974">
    <property type="protein sequence ID" value="CAC5373828.1"/>
    <property type="molecule type" value="Genomic_DNA"/>
</dbReference>
<dbReference type="AlphaFoldDB" id="A0A6J8AUZ1"/>
<dbReference type="InterPro" id="IPR016187">
    <property type="entry name" value="CTDL_fold"/>
</dbReference>
<dbReference type="Gene3D" id="3.10.100.10">
    <property type="entry name" value="Mannose-Binding Protein A, subunit A"/>
    <property type="match status" value="1"/>
</dbReference>
<dbReference type="InterPro" id="IPR003609">
    <property type="entry name" value="Pan_app"/>
</dbReference>
<dbReference type="Pfam" id="PF00024">
    <property type="entry name" value="PAN_1"/>
    <property type="match status" value="1"/>
</dbReference>
<gene>
    <name evidence="2" type="ORF">MCOR_11440</name>
</gene>
<sequence>MADDCDRLRVRGRFIKNDRLKKSKRMNTLNERDKFTQWGDHDYGTRGELPLEPTMIQATPVSVENIASNVTVSTDIGHSKNILWNEGRRVVELEVLAEQLFCNRCNTPLHLKDIVGEMRYGLGSLLEVVCQICSGEPLTNENLRKQLETVTENYKKRSSQLVDLGSTQSNENFNNIVASKAPKNRSYGGTSSLKARVSAAVLQKNEAIVKTYRNGVTMFCESLYVIILFGLVESYTAIRQLSGIYQNSFDDTYEDANAVSIHSDISLLDCFARCSNEEKCLTIFYNRIMKICILHSDPFTYTAISKTGVVWRSYLTQDEYGLCPNSFFYYRQLHMCYNFNPPISFSVDVISGVCNNTNQELIRIDSEEKQDYVKMVSANIDKVYPTGICIQGTNTIDVNNKWTFFDGIAMTYFKWLPGEPNGSGYLRMDRRKGFGWVVPPIPNWWTCTYMCEIRMI</sequence>
<evidence type="ECO:0000313" key="3">
    <source>
        <dbReference type="Proteomes" id="UP000507470"/>
    </source>
</evidence>
<evidence type="ECO:0000259" key="1">
    <source>
        <dbReference type="Pfam" id="PF00024"/>
    </source>
</evidence>
<dbReference type="SUPFAM" id="SSF56436">
    <property type="entry name" value="C-type lectin-like"/>
    <property type="match status" value="1"/>
</dbReference>
<name>A0A6J8AUZ1_MYTCO</name>
<keyword evidence="3" id="KW-1185">Reference proteome</keyword>
<evidence type="ECO:0000313" key="2">
    <source>
        <dbReference type="EMBL" id="CAC5373828.1"/>
    </source>
</evidence>